<dbReference type="PATRIC" id="fig|1758689.4.peg.2947"/>
<feature type="domain" description="NADH:ubiquinone oxidoreductase 30kDa subunit" evidence="3">
    <location>
        <begin position="18"/>
        <end position="155"/>
    </location>
</feature>
<evidence type="ECO:0000256" key="2">
    <source>
        <dbReference type="SAM" id="MobiDB-lite"/>
    </source>
</evidence>
<dbReference type="PANTHER" id="PTHR10884">
    <property type="entry name" value="NADH DEHYDROGENASE UBIQUINONE IRON-SULFUR PROTEIN 3"/>
    <property type="match status" value="1"/>
</dbReference>
<evidence type="ECO:0000313" key="4">
    <source>
        <dbReference type="EMBL" id="ANS80220.1"/>
    </source>
</evidence>
<dbReference type="RefSeq" id="WP_066641440.1">
    <property type="nucleotide sequence ID" value="NZ_CP014989.1"/>
</dbReference>
<dbReference type="Gene3D" id="3.30.460.80">
    <property type="entry name" value="NADH:ubiquinone oxidoreductase, 30kDa subunit"/>
    <property type="match status" value="1"/>
</dbReference>
<dbReference type="PANTHER" id="PTHR10884:SF14">
    <property type="entry name" value="NADH DEHYDROGENASE [UBIQUINONE] IRON-SULFUR PROTEIN 3, MITOCHONDRIAL"/>
    <property type="match status" value="1"/>
</dbReference>
<dbReference type="GO" id="GO:0008137">
    <property type="term" value="F:NADH dehydrogenase (ubiquinone) activity"/>
    <property type="evidence" value="ECO:0007669"/>
    <property type="project" value="InterPro"/>
</dbReference>
<dbReference type="AlphaFoldDB" id="A0A1B1NFM2"/>
<accession>A0A1B1NFM2</accession>
<dbReference type="InterPro" id="IPR001268">
    <property type="entry name" value="NADH_UbQ_OxRdtase_30kDa_su"/>
</dbReference>
<comment type="similarity">
    <text evidence="1">Belongs to the complex I 30 kDa subunit family.</text>
</comment>
<dbReference type="Proteomes" id="UP000092482">
    <property type="component" value="Chromosome"/>
</dbReference>
<dbReference type="STRING" id="1758689.SGUI_2824"/>
<evidence type="ECO:0000256" key="1">
    <source>
        <dbReference type="ARBA" id="ARBA00007569"/>
    </source>
</evidence>
<dbReference type="OrthoDB" id="3746692at2"/>
<evidence type="ECO:0000259" key="3">
    <source>
        <dbReference type="Pfam" id="PF00329"/>
    </source>
</evidence>
<sequence length="200" mass="21350">MRATPGATPALDTRRLPAGEWHEGVRAARAEGYAFFDWLSGVDESDAEEAEEAEADAEPGLEPGVDVLCHLIDVSRRGPGGLRRLLLRTRVPEGGSLASVTDLFAGAAWHERETHEMYGVGFEGFDDGTGLGLRPLLLPEGFEGTPLRKSFVLGARASKPWPGAKEPGEGPGGAPAKGRRPRKRLLPPGVPDPSWGPRES</sequence>
<dbReference type="SUPFAM" id="SSF143243">
    <property type="entry name" value="Nqo5-like"/>
    <property type="match status" value="1"/>
</dbReference>
<keyword evidence="5" id="KW-1185">Reference proteome</keyword>
<reference evidence="4 5" key="1">
    <citation type="submission" date="2016-03" db="EMBL/GenBank/DDBJ databases">
        <title>Shallow-sea hydrothermal system.</title>
        <authorList>
            <person name="Tang K."/>
        </authorList>
    </citation>
    <scope>NUCLEOTIDE SEQUENCE [LARGE SCALE GENOMIC DNA]</scope>
    <source>
        <strain evidence="4 5">JLT9</strain>
    </source>
</reference>
<gene>
    <name evidence="4" type="ORF">SGUI_2824</name>
</gene>
<organism evidence="4 5">
    <name type="scientific">Serinicoccus hydrothermalis</name>
    <dbReference type="NCBI Taxonomy" id="1758689"/>
    <lineage>
        <taxon>Bacteria</taxon>
        <taxon>Bacillati</taxon>
        <taxon>Actinomycetota</taxon>
        <taxon>Actinomycetes</taxon>
        <taxon>Micrococcales</taxon>
        <taxon>Ornithinimicrobiaceae</taxon>
        <taxon>Serinicoccus</taxon>
    </lineage>
</organism>
<evidence type="ECO:0000313" key="5">
    <source>
        <dbReference type="Proteomes" id="UP000092482"/>
    </source>
</evidence>
<feature type="region of interest" description="Disordered" evidence="2">
    <location>
        <begin position="158"/>
        <end position="200"/>
    </location>
</feature>
<protein>
    <submittedName>
        <fullName evidence="4">NADH-ubiquinone oxidoreductase chain C</fullName>
    </submittedName>
</protein>
<proteinExistence type="inferred from homology"/>
<keyword evidence="4" id="KW-0830">Ubiquinone</keyword>
<dbReference type="Pfam" id="PF00329">
    <property type="entry name" value="Complex1_30kDa"/>
    <property type="match status" value="1"/>
</dbReference>
<dbReference type="EMBL" id="CP014989">
    <property type="protein sequence ID" value="ANS80220.1"/>
    <property type="molecule type" value="Genomic_DNA"/>
</dbReference>
<dbReference type="InterPro" id="IPR037232">
    <property type="entry name" value="NADH_quin_OxRdtase_su_C/D-like"/>
</dbReference>
<dbReference type="KEGG" id="serj:SGUI_2824"/>
<name>A0A1B1NFM2_9MICO</name>